<dbReference type="GO" id="GO:0046982">
    <property type="term" value="F:protein heterodimerization activity"/>
    <property type="evidence" value="ECO:0007669"/>
    <property type="project" value="InterPro"/>
</dbReference>
<evidence type="ECO:0008006" key="12">
    <source>
        <dbReference type="Google" id="ProtNLM"/>
    </source>
</evidence>
<keyword evidence="4" id="KW-0539">Nucleus</keyword>
<evidence type="ECO:0000313" key="6">
    <source>
        <dbReference type="EMBL" id="ENN75554.1"/>
    </source>
</evidence>
<evidence type="ECO:0000313" key="8">
    <source>
        <dbReference type="EMBL" id="ERL96074.1"/>
    </source>
</evidence>
<comment type="subcellular location">
    <subcellularLocation>
        <location evidence="1">Nucleus</location>
    </subcellularLocation>
</comment>
<dbReference type="Proteomes" id="UP000030742">
    <property type="component" value="Unassembled WGS sequence"/>
</dbReference>
<dbReference type="Gene3D" id="1.10.20.10">
    <property type="entry name" value="Histone, subunit A"/>
    <property type="match status" value="1"/>
</dbReference>
<dbReference type="Proteomes" id="UP000019118">
    <property type="component" value="Unassembled WGS sequence"/>
</dbReference>
<evidence type="ECO:0000256" key="2">
    <source>
        <dbReference type="ARBA" id="ARBA00023015"/>
    </source>
</evidence>
<dbReference type="PANTHER" id="PTHR11380:SF16">
    <property type="entry name" value="TRANSCRIPTION INITIATION PROTEIN SPT3 HOMOLOG"/>
    <property type="match status" value="1"/>
</dbReference>
<dbReference type="OMA" id="EYQQARI"/>
<dbReference type="EMBL" id="KB631636">
    <property type="protein sequence ID" value="ERL84883.1"/>
    <property type="molecule type" value="Genomic_DNA"/>
</dbReference>
<dbReference type="OrthoDB" id="66982at2759"/>
<keyword evidence="2" id="KW-0805">Transcription regulation</keyword>
<dbReference type="InterPro" id="IPR003195">
    <property type="entry name" value="TFIID_TAF13"/>
</dbReference>
<dbReference type="GO" id="GO:0005634">
    <property type="term" value="C:nucleus"/>
    <property type="evidence" value="ECO:0007669"/>
    <property type="project" value="UniProtKB-SubCell"/>
</dbReference>
<evidence type="ECO:0000313" key="11">
    <source>
        <dbReference type="Proteomes" id="UP000030742"/>
    </source>
</evidence>
<protein>
    <recommendedName>
        <fullName evidence="12">Transcription initiation protein SPT3 homolog</fullName>
    </recommendedName>
</protein>
<dbReference type="HOGENOM" id="CLU_061312_2_0_1"/>
<dbReference type="GO" id="GO:0003713">
    <property type="term" value="F:transcription coactivator activity"/>
    <property type="evidence" value="ECO:0007669"/>
    <property type="project" value="TreeGrafter"/>
</dbReference>
<evidence type="ECO:0000313" key="7">
    <source>
        <dbReference type="EMBL" id="ERL84883.1"/>
    </source>
</evidence>
<keyword evidence="3" id="KW-0804">Transcription</keyword>
<accession>N6T5T7</accession>
<reference evidence="9" key="2">
    <citation type="submission" date="2024-08" db="UniProtKB">
        <authorList>
            <consortium name="EnsemblMetazoa"/>
        </authorList>
    </citation>
    <scope>IDENTIFICATION</scope>
</reference>
<dbReference type="SUPFAM" id="SSF47113">
    <property type="entry name" value="Histone-fold"/>
    <property type="match status" value="1"/>
</dbReference>
<dbReference type="GO" id="GO:0006366">
    <property type="term" value="P:transcription by RNA polymerase II"/>
    <property type="evidence" value="ECO:0007669"/>
    <property type="project" value="InterPro"/>
</dbReference>
<dbReference type="KEGG" id="dpa:109539508"/>
<dbReference type="Pfam" id="PF02269">
    <property type="entry name" value="TFIID-18kDa"/>
    <property type="match status" value="1"/>
</dbReference>
<dbReference type="InterPro" id="IPR009072">
    <property type="entry name" value="Histone-fold"/>
</dbReference>
<proteinExistence type="inferred from homology"/>
<dbReference type="PANTHER" id="PTHR11380">
    <property type="entry name" value="TRANSCRIPTION INITIATION FACTOR TFIID/SUPT3-RELATED"/>
    <property type="match status" value="1"/>
</dbReference>
<evidence type="ECO:0000256" key="5">
    <source>
        <dbReference type="ARBA" id="ARBA00061274"/>
    </source>
</evidence>
<evidence type="ECO:0000256" key="4">
    <source>
        <dbReference type="ARBA" id="ARBA00023242"/>
    </source>
</evidence>
<evidence type="ECO:0000256" key="1">
    <source>
        <dbReference type="ARBA" id="ARBA00004123"/>
    </source>
</evidence>
<reference evidence="10 11" key="1">
    <citation type="journal article" date="2013" name="Genome Biol.">
        <title>Draft genome of the mountain pine beetle, Dendroctonus ponderosae Hopkins, a major forest pest.</title>
        <authorList>
            <person name="Keeling C.I."/>
            <person name="Yuen M.M."/>
            <person name="Liao N.Y."/>
            <person name="Docking T.R."/>
            <person name="Chan S.K."/>
            <person name="Taylor G.A."/>
            <person name="Palmquist D.L."/>
            <person name="Jackman S.D."/>
            <person name="Nguyen A."/>
            <person name="Li M."/>
            <person name="Henderson H."/>
            <person name="Janes J.K."/>
            <person name="Zhao Y."/>
            <person name="Pandoh P."/>
            <person name="Moore R."/>
            <person name="Sperling F.A."/>
            <person name="Huber D.P."/>
            <person name="Birol I."/>
            <person name="Jones S.J."/>
            <person name="Bohlmann J."/>
        </authorList>
    </citation>
    <scope>NUCLEOTIDE SEQUENCE</scope>
</reference>
<dbReference type="STRING" id="77166.N6T5T7"/>
<sequence>MANKKILNQISLMMYGFGDSDQPDPATVELVESIVKSQLRSIVNEALKYNSGPVLKGESLVFLLRHNKYKMQRFVRYLKTRQITAKCGAVNSPVVEVVEGPKNNKLLDFVRFLDETGEFLDISEVDETKLNRMLRADQISKSISKEKYMEYQQARIASFKKIQSANSFKSWVDPQNEIEFDKDAMDVLSYLAFQTVAEIVDYAFFVRADVKSVIDPFETIAGTSCTTSIFKPHGAAGPGSAPSKVFPYQVPIRVHEVQEVMRRVHNPQAGKLNFGGPMPETHFLLAL</sequence>
<dbReference type="CDD" id="cd07978">
    <property type="entry name" value="HFD_TAF13"/>
    <property type="match status" value="1"/>
</dbReference>
<organism evidence="6">
    <name type="scientific">Dendroctonus ponderosae</name>
    <name type="common">Mountain pine beetle</name>
    <dbReference type="NCBI Taxonomy" id="77166"/>
    <lineage>
        <taxon>Eukaryota</taxon>
        <taxon>Metazoa</taxon>
        <taxon>Ecdysozoa</taxon>
        <taxon>Arthropoda</taxon>
        <taxon>Hexapoda</taxon>
        <taxon>Insecta</taxon>
        <taxon>Pterygota</taxon>
        <taxon>Neoptera</taxon>
        <taxon>Endopterygota</taxon>
        <taxon>Coleoptera</taxon>
        <taxon>Polyphaga</taxon>
        <taxon>Cucujiformia</taxon>
        <taxon>Curculionidae</taxon>
        <taxon>Scolytinae</taxon>
        <taxon>Dendroctonus</taxon>
    </lineage>
</organism>
<feature type="non-terminal residue" evidence="6">
    <location>
        <position position="1"/>
    </location>
</feature>
<evidence type="ECO:0000313" key="9">
    <source>
        <dbReference type="EnsemblMetazoa" id="XP_019762846.1"/>
    </source>
</evidence>
<evidence type="ECO:0000313" key="10">
    <source>
        <dbReference type="Proteomes" id="UP000019118"/>
    </source>
</evidence>
<evidence type="ECO:0000256" key="3">
    <source>
        <dbReference type="ARBA" id="ARBA00023163"/>
    </source>
</evidence>
<dbReference type="EMBL" id="KI209682">
    <property type="protein sequence ID" value="ERL96074.1"/>
    <property type="molecule type" value="Genomic_DNA"/>
</dbReference>
<comment type="similarity">
    <text evidence="5">Belongs to the SPT3 family.</text>
</comment>
<keyword evidence="10" id="KW-1185">Reference proteome</keyword>
<name>N6T5T7_DENPD</name>
<gene>
    <name evidence="9" type="primary">109539508</name>
    <name evidence="8" type="ORF">D910_00955</name>
    <name evidence="7" type="ORF">D910_02306</name>
    <name evidence="6" type="ORF">YQE_07897</name>
</gene>
<dbReference type="EMBL" id="KB741011">
    <property type="protein sequence ID" value="ENN75554.1"/>
    <property type="molecule type" value="Genomic_DNA"/>
</dbReference>
<dbReference type="AlphaFoldDB" id="N6T5T7"/>
<dbReference type="EnsemblMetazoa" id="XM_019907287.1">
    <property type="protein sequence ID" value="XP_019762846.1"/>
    <property type="gene ID" value="LOC109539508"/>
</dbReference>